<protein>
    <submittedName>
        <fullName evidence="3">Uncharacterized protein</fullName>
    </submittedName>
</protein>
<dbReference type="AlphaFoldDB" id="A0A4R4UX27"/>
<keyword evidence="2" id="KW-0732">Signal</keyword>
<keyword evidence="1" id="KW-0812">Transmembrane</keyword>
<evidence type="ECO:0000313" key="4">
    <source>
        <dbReference type="Proteomes" id="UP000295258"/>
    </source>
</evidence>
<reference evidence="3 4" key="1">
    <citation type="submission" date="2019-03" db="EMBL/GenBank/DDBJ databases">
        <title>Draft genome sequences of novel Actinobacteria.</title>
        <authorList>
            <person name="Sahin N."/>
            <person name="Ay H."/>
            <person name="Saygin H."/>
        </authorList>
    </citation>
    <scope>NUCLEOTIDE SEQUENCE [LARGE SCALE GENOMIC DNA]</scope>
    <source>
        <strain evidence="3 4">KC310</strain>
    </source>
</reference>
<feature type="signal peptide" evidence="2">
    <location>
        <begin position="1"/>
        <end position="29"/>
    </location>
</feature>
<evidence type="ECO:0000256" key="2">
    <source>
        <dbReference type="SAM" id="SignalP"/>
    </source>
</evidence>
<dbReference type="EMBL" id="SMKO01000157">
    <property type="protein sequence ID" value="TDC97127.1"/>
    <property type="molecule type" value="Genomic_DNA"/>
</dbReference>
<evidence type="ECO:0000256" key="1">
    <source>
        <dbReference type="SAM" id="Phobius"/>
    </source>
</evidence>
<sequence>MSRNGKVRDYLLSLIVAASGVILSLAANAASAQDEWFGPLDYIRQYPWLIIAVTTPAAAYITFRTMRSGQENSRVDPVGPVYDMRGATFESISLPHLTNTALQSTAKLEDKEHAQLAQTKEKQSLRYPVVLYWRSAFFDDDGNWEDTAVAVTKEVHPNLRCVQFVERNHARSDVVAILLLVSAGQIRGGAKMQVRAKLQEAEQHYPLVRLILCAVGLSDDPITDRDGRRMLKNAGLSPDHSRFLICPTEQHFYTKLSAVMQTAVTVGVDQSILDRPNQTSDSGSEVE</sequence>
<comment type="caution">
    <text evidence="3">The sequence shown here is derived from an EMBL/GenBank/DDBJ whole genome shotgun (WGS) entry which is preliminary data.</text>
</comment>
<name>A0A4R4UX27_9ACTN</name>
<keyword evidence="1" id="KW-1133">Transmembrane helix</keyword>
<keyword evidence="4" id="KW-1185">Reference proteome</keyword>
<feature type="transmembrane region" description="Helical" evidence="1">
    <location>
        <begin position="45"/>
        <end position="63"/>
    </location>
</feature>
<dbReference type="RefSeq" id="WP_132602628.1">
    <property type="nucleotide sequence ID" value="NZ_SMKO01000157.1"/>
</dbReference>
<evidence type="ECO:0000313" key="3">
    <source>
        <dbReference type="EMBL" id="TDC97127.1"/>
    </source>
</evidence>
<organism evidence="3 4">
    <name type="scientific">Nonomuraea deserti</name>
    <dbReference type="NCBI Taxonomy" id="1848322"/>
    <lineage>
        <taxon>Bacteria</taxon>
        <taxon>Bacillati</taxon>
        <taxon>Actinomycetota</taxon>
        <taxon>Actinomycetes</taxon>
        <taxon>Streptosporangiales</taxon>
        <taxon>Streptosporangiaceae</taxon>
        <taxon>Nonomuraea</taxon>
    </lineage>
</organism>
<keyword evidence="1" id="KW-0472">Membrane</keyword>
<feature type="chain" id="PRO_5038598123" evidence="2">
    <location>
        <begin position="30"/>
        <end position="287"/>
    </location>
</feature>
<gene>
    <name evidence="3" type="ORF">E1292_37665</name>
</gene>
<dbReference type="Proteomes" id="UP000295258">
    <property type="component" value="Unassembled WGS sequence"/>
</dbReference>
<accession>A0A4R4UX27</accession>
<proteinExistence type="predicted"/>